<comment type="caution">
    <text evidence="1">The sequence shown here is derived from an EMBL/GenBank/DDBJ whole genome shotgun (WGS) entry which is preliminary data.</text>
</comment>
<dbReference type="Proteomes" id="UP000223913">
    <property type="component" value="Unassembled WGS sequence"/>
</dbReference>
<gene>
    <name evidence="1" type="ORF">CRP01_08800</name>
</gene>
<dbReference type="EMBL" id="PDUD01000013">
    <property type="protein sequence ID" value="PHN06905.1"/>
    <property type="molecule type" value="Genomic_DNA"/>
</dbReference>
<name>A0A2D0NEK7_FLAN2</name>
<organism evidence="1 2">
    <name type="scientific">Flavilitoribacter nigricans (strain ATCC 23147 / DSM 23189 / NBRC 102662 / NCIMB 1420 / SS-2)</name>
    <name type="common">Lewinella nigricans</name>
    <dbReference type="NCBI Taxonomy" id="1122177"/>
    <lineage>
        <taxon>Bacteria</taxon>
        <taxon>Pseudomonadati</taxon>
        <taxon>Bacteroidota</taxon>
        <taxon>Saprospiria</taxon>
        <taxon>Saprospirales</taxon>
        <taxon>Lewinellaceae</taxon>
        <taxon>Flavilitoribacter</taxon>
    </lineage>
</organism>
<keyword evidence="2" id="KW-1185">Reference proteome</keyword>
<protein>
    <submittedName>
        <fullName evidence="1">Uncharacterized protein</fullName>
    </submittedName>
</protein>
<dbReference type="AlphaFoldDB" id="A0A2D0NEK7"/>
<accession>A0A2D0NEK7</accession>
<sequence>MQNTVDVAAETNGTGILKWAIIALFQANACLQIGAKVPKRCTKCRRMHLKFPEKSNCVDQFRAKDDQTGRRW</sequence>
<evidence type="ECO:0000313" key="1">
    <source>
        <dbReference type="EMBL" id="PHN06905.1"/>
    </source>
</evidence>
<evidence type="ECO:0000313" key="2">
    <source>
        <dbReference type="Proteomes" id="UP000223913"/>
    </source>
</evidence>
<reference evidence="1 2" key="1">
    <citation type="submission" date="2017-10" db="EMBL/GenBank/DDBJ databases">
        <title>The draft genome sequence of Lewinella nigricans NBRC 102662.</title>
        <authorList>
            <person name="Wang K."/>
        </authorList>
    </citation>
    <scope>NUCLEOTIDE SEQUENCE [LARGE SCALE GENOMIC DNA]</scope>
    <source>
        <strain evidence="1 2">NBRC 102662</strain>
    </source>
</reference>
<proteinExistence type="predicted"/>